<dbReference type="AlphaFoldDB" id="A0A7I9VH39"/>
<keyword evidence="3" id="KW-0597">Phosphoprotein</keyword>
<dbReference type="NCBIfam" id="TIGR00229">
    <property type="entry name" value="sensory_box"/>
    <property type="match status" value="1"/>
</dbReference>
<organism evidence="8 9">
    <name type="scientific">Anaeromyxobacter diazotrophicus</name>
    <dbReference type="NCBI Taxonomy" id="2590199"/>
    <lineage>
        <taxon>Bacteria</taxon>
        <taxon>Pseudomonadati</taxon>
        <taxon>Myxococcota</taxon>
        <taxon>Myxococcia</taxon>
        <taxon>Myxococcales</taxon>
        <taxon>Cystobacterineae</taxon>
        <taxon>Anaeromyxobacteraceae</taxon>
        <taxon>Anaeromyxobacter</taxon>
    </lineage>
</organism>
<protein>
    <recommendedName>
        <fullName evidence="2">histidine kinase</fullName>
        <ecNumber evidence="2">2.7.13.3</ecNumber>
    </recommendedName>
</protein>
<keyword evidence="9" id="KW-1185">Reference proteome</keyword>
<evidence type="ECO:0000256" key="2">
    <source>
        <dbReference type="ARBA" id="ARBA00012438"/>
    </source>
</evidence>
<feature type="domain" description="PAC" evidence="7">
    <location>
        <begin position="125"/>
        <end position="178"/>
    </location>
</feature>
<proteinExistence type="predicted"/>
<dbReference type="SMART" id="SM00387">
    <property type="entry name" value="HATPase_c"/>
    <property type="match status" value="1"/>
</dbReference>
<dbReference type="InterPro" id="IPR036890">
    <property type="entry name" value="HATPase_C_sf"/>
</dbReference>
<dbReference type="PROSITE" id="PS50109">
    <property type="entry name" value="HIS_KIN"/>
    <property type="match status" value="1"/>
</dbReference>
<dbReference type="SUPFAM" id="SSF55874">
    <property type="entry name" value="ATPase domain of HSP90 chaperone/DNA topoisomerase II/histidine kinase"/>
    <property type="match status" value="1"/>
</dbReference>
<dbReference type="PRINTS" id="PR00344">
    <property type="entry name" value="BCTRLSENSOR"/>
</dbReference>
<dbReference type="CDD" id="cd00082">
    <property type="entry name" value="HisKA"/>
    <property type="match status" value="1"/>
</dbReference>
<dbReference type="Gene3D" id="3.30.450.20">
    <property type="entry name" value="PAS domain"/>
    <property type="match status" value="1"/>
</dbReference>
<name>A0A7I9VH39_9BACT</name>
<dbReference type="InterPro" id="IPR004358">
    <property type="entry name" value="Sig_transdc_His_kin-like_C"/>
</dbReference>
<dbReference type="InterPro" id="IPR005467">
    <property type="entry name" value="His_kinase_dom"/>
</dbReference>
<dbReference type="EC" id="2.7.13.3" evidence="2"/>
<dbReference type="RefSeq" id="WP_176062491.1">
    <property type="nucleotide sequence ID" value="NZ_BJTG01000001.1"/>
</dbReference>
<dbReference type="InterPro" id="IPR000700">
    <property type="entry name" value="PAS-assoc_C"/>
</dbReference>
<dbReference type="SUPFAM" id="SSF47384">
    <property type="entry name" value="Homodimeric domain of signal transducing histidine kinase"/>
    <property type="match status" value="1"/>
</dbReference>
<dbReference type="InterPro" id="IPR003661">
    <property type="entry name" value="HisK_dim/P_dom"/>
</dbReference>
<sequence length="437" mass="47517">MPGLLGGDADLVKALSLLALGGSIGAALAAALQWRLRGRCTVTRAALEASEDRLRWALEATSEIVWDWDLARDTLYHPSWARTYGYRLERTPRTGRELVPFIHPEDMPAFHAEVVKVVEGSQDVFEIEHRVLAGTGEWRWMLGRARAASRDAAGKATRLVGTCTDITEKKRMAIKLQIADRMASLGTLAAGVAHEINTPLAYVLANVDCCLERLEPLTAAGDGAAPTTDVARECVGALRDAHAGAARMRDIVRDLKAFSRVEDDVREPVQAQASLRAALSLADLELRRRARVVLDFQPVPPVLASESRLSQVFLNLLVNAAQAIPEGHPDRHEIRVTMREMAGGKVMVEIRDTGCGIAPEHRHRIFDPFFTTKPAGVGTGLGLSICHEIVSALRGAIEVESEVGQGSRFRVILPAASVTQADVRRAQPEVAPRELVG</sequence>
<evidence type="ECO:0000256" key="3">
    <source>
        <dbReference type="ARBA" id="ARBA00022553"/>
    </source>
</evidence>
<evidence type="ECO:0000313" key="8">
    <source>
        <dbReference type="EMBL" id="GEJ55712.1"/>
    </source>
</evidence>
<dbReference type="PANTHER" id="PTHR43304:SF1">
    <property type="entry name" value="PAC DOMAIN-CONTAINING PROTEIN"/>
    <property type="match status" value="1"/>
</dbReference>
<dbReference type="InterPro" id="IPR052162">
    <property type="entry name" value="Sensor_kinase/Photoreceptor"/>
</dbReference>
<dbReference type="PROSITE" id="PS50113">
    <property type="entry name" value="PAC"/>
    <property type="match status" value="1"/>
</dbReference>
<dbReference type="GO" id="GO:0000155">
    <property type="term" value="F:phosphorelay sensor kinase activity"/>
    <property type="evidence" value="ECO:0007669"/>
    <property type="project" value="InterPro"/>
</dbReference>
<dbReference type="Pfam" id="PF08447">
    <property type="entry name" value="PAS_3"/>
    <property type="match status" value="1"/>
</dbReference>
<keyword evidence="4" id="KW-0808">Transferase</keyword>
<dbReference type="InterPro" id="IPR001610">
    <property type="entry name" value="PAC"/>
</dbReference>
<dbReference type="SMART" id="SM00086">
    <property type="entry name" value="PAC"/>
    <property type="match status" value="1"/>
</dbReference>
<reference evidence="9" key="1">
    <citation type="journal article" date="2020" name="Appl. Environ. Microbiol.">
        <title>Diazotrophic Anaeromyxobacter Isolates from Soils.</title>
        <authorList>
            <person name="Masuda Y."/>
            <person name="Yamanaka H."/>
            <person name="Xu Z.X."/>
            <person name="Shiratori Y."/>
            <person name="Aono T."/>
            <person name="Amachi S."/>
            <person name="Senoo K."/>
            <person name="Itoh H."/>
        </authorList>
    </citation>
    <scope>NUCLEOTIDE SEQUENCE [LARGE SCALE GENOMIC DNA]</scope>
    <source>
        <strain evidence="9">R267</strain>
    </source>
</reference>
<dbReference type="CDD" id="cd00130">
    <property type="entry name" value="PAS"/>
    <property type="match status" value="1"/>
</dbReference>
<dbReference type="Proteomes" id="UP000503640">
    <property type="component" value="Unassembled WGS sequence"/>
</dbReference>
<evidence type="ECO:0000256" key="4">
    <source>
        <dbReference type="ARBA" id="ARBA00022679"/>
    </source>
</evidence>
<evidence type="ECO:0000256" key="5">
    <source>
        <dbReference type="ARBA" id="ARBA00022777"/>
    </source>
</evidence>
<dbReference type="SUPFAM" id="SSF55785">
    <property type="entry name" value="PYP-like sensor domain (PAS domain)"/>
    <property type="match status" value="1"/>
</dbReference>
<gene>
    <name evidence="8" type="ORF">AMYX_04530</name>
</gene>
<dbReference type="EMBL" id="BJTG01000001">
    <property type="protein sequence ID" value="GEJ55712.1"/>
    <property type="molecule type" value="Genomic_DNA"/>
</dbReference>
<dbReference type="PANTHER" id="PTHR43304">
    <property type="entry name" value="PHYTOCHROME-LIKE PROTEIN CPH1"/>
    <property type="match status" value="1"/>
</dbReference>
<dbReference type="SMART" id="SM00388">
    <property type="entry name" value="HisKA"/>
    <property type="match status" value="1"/>
</dbReference>
<evidence type="ECO:0000256" key="1">
    <source>
        <dbReference type="ARBA" id="ARBA00000085"/>
    </source>
</evidence>
<comment type="caution">
    <text evidence="8">The sequence shown here is derived from an EMBL/GenBank/DDBJ whole genome shotgun (WGS) entry which is preliminary data.</text>
</comment>
<accession>A0A7I9VH39</accession>
<dbReference type="InterPro" id="IPR000014">
    <property type="entry name" value="PAS"/>
</dbReference>
<comment type="catalytic activity">
    <reaction evidence="1">
        <text>ATP + protein L-histidine = ADP + protein N-phospho-L-histidine.</text>
        <dbReference type="EC" id="2.7.13.3"/>
    </reaction>
</comment>
<dbReference type="Pfam" id="PF00512">
    <property type="entry name" value="HisKA"/>
    <property type="match status" value="1"/>
</dbReference>
<dbReference type="Gene3D" id="3.30.565.10">
    <property type="entry name" value="Histidine kinase-like ATPase, C-terminal domain"/>
    <property type="match status" value="1"/>
</dbReference>
<dbReference type="InterPro" id="IPR013655">
    <property type="entry name" value="PAS_fold_3"/>
</dbReference>
<dbReference type="InterPro" id="IPR035965">
    <property type="entry name" value="PAS-like_dom_sf"/>
</dbReference>
<dbReference type="InterPro" id="IPR036097">
    <property type="entry name" value="HisK_dim/P_sf"/>
</dbReference>
<dbReference type="Pfam" id="PF02518">
    <property type="entry name" value="HATPase_c"/>
    <property type="match status" value="1"/>
</dbReference>
<evidence type="ECO:0000259" key="7">
    <source>
        <dbReference type="PROSITE" id="PS50113"/>
    </source>
</evidence>
<evidence type="ECO:0000259" key="6">
    <source>
        <dbReference type="PROSITE" id="PS50109"/>
    </source>
</evidence>
<keyword evidence="5" id="KW-0418">Kinase</keyword>
<dbReference type="InterPro" id="IPR003594">
    <property type="entry name" value="HATPase_dom"/>
</dbReference>
<evidence type="ECO:0000313" key="9">
    <source>
        <dbReference type="Proteomes" id="UP000503640"/>
    </source>
</evidence>
<feature type="domain" description="Histidine kinase" evidence="6">
    <location>
        <begin position="191"/>
        <end position="417"/>
    </location>
</feature>
<dbReference type="Gene3D" id="1.10.287.130">
    <property type="match status" value="1"/>
</dbReference>